<evidence type="ECO:0000313" key="2">
    <source>
        <dbReference type="Proteomes" id="UP000478052"/>
    </source>
</evidence>
<name>A0A6G0ZEV5_APHCR</name>
<dbReference type="Proteomes" id="UP000478052">
    <property type="component" value="Unassembled WGS sequence"/>
</dbReference>
<accession>A0A6G0ZEV5</accession>
<dbReference type="OrthoDB" id="7953535at2759"/>
<gene>
    <name evidence="1" type="ORF">FWK35_00005096</name>
</gene>
<feature type="non-terminal residue" evidence="1">
    <location>
        <position position="304"/>
    </location>
</feature>
<dbReference type="PANTHER" id="PTHR46113">
    <property type="entry name" value="SNAC DOMAIN-CONTAINING PROTEIN"/>
    <property type="match status" value="1"/>
</dbReference>
<keyword evidence="2" id="KW-1185">Reference proteome</keyword>
<comment type="caution">
    <text evidence="1">The sequence shown here is derived from an EMBL/GenBank/DDBJ whole genome shotgun (WGS) entry which is preliminary data.</text>
</comment>
<dbReference type="AlphaFoldDB" id="A0A6G0ZEV5"/>
<reference evidence="1 2" key="1">
    <citation type="submission" date="2019-08" db="EMBL/GenBank/DDBJ databases">
        <title>Whole genome of Aphis craccivora.</title>
        <authorList>
            <person name="Voronova N.V."/>
            <person name="Shulinski R.S."/>
            <person name="Bandarenka Y.V."/>
            <person name="Zhorov D.G."/>
            <person name="Warner D."/>
        </authorList>
    </citation>
    <scope>NUCLEOTIDE SEQUENCE [LARGE SCALE GENOMIC DNA]</scope>
    <source>
        <strain evidence="1">180601</strain>
        <tissue evidence="1">Whole Body</tissue>
    </source>
</reference>
<proteinExistence type="predicted"/>
<protein>
    <submittedName>
        <fullName evidence="1">Uncharacterized protein</fullName>
    </submittedName>
</protein>
<sequence>MCDTMASNTGRVFEVKFKLNTIGPDIPIFKKFQQAWPEIDLKKYETGINDVVVKSILTVIFLGENPPNGIFFHYPGAFHHARWMSKAIYSLKIYKRMHFEIYKHGLDQWFSTFFVCRDTPVENHWFRCPAAINASYNDFIFFFKFIEYPDKAISNTATHKFCGHLWYLAPESIAISFFDFRVPTEIKIKMVKALKSTQNNDDTINKIVLSKEDIKTLIKKKLHEFVSPEIVNFFSRFKISTDFIGFHPDSWKDREDYKKGINILTELSVINDVAERVVKLIQEYNIVNDYNKKNYSDLKKNTLI</sequence>
<dbReference type="PANTHER" id="PTHR46113:SF1">
    <property type="entry name" value="PEPTIDASE M17 LEUCYL AMINOPEPTIDASE N-TERMINAL DOMAIN-CONTAINING PROTEIN"/>
    <property type="match status" value="1"/>
</dbReference>
<organism evidence="1 2">
    <name type="scientific">Aphis craccivora</name>
    <name type="common">Cowpea aphid</name>
    <dbReference type="NCBI Taxonomy" id="307492"/>
    <lineage>
        <taxon>Eukaryota</taxon>
        <taxon>Metazoa</taxon>
        <taxon>Ecdysozoa</taxon>
        <taxon>Arthropoda</taxon>
        <taxon>Hexapoda</taxon>
        <taxon>Insecta</taxon>
        <taxon>Pterygota</taxon>
        <taxon>Neoptera</taxon>
        <taxon>Paraneoptera</taxon>
        <taxon>Hemiptera</taxon>
        <taxon>Sternorrhyncha</taxon>
        <taxon>Aphidomorpha</taxon>
        <taxon>Aphidoidea</taxon>
        <taxon>Aphididae</taxon>
        <taxon>Aphidini</taxon>
        <taxon>Aphis</taxon>
        <taxon>Aphis</taxon>
    </lineage>
</organism>
<dbReference type="EMBL" id="VUJU01000581">
    <property type="protein sequence ID" value="KAF0769546.1"/>
    <property type="molecule type" value="Genomic_DNA"/>
</dbReference>
<evidence type="ECO:0000313" key="1">
    <source>
        <dbReference type="EMBL" id="KAF0769546.1"/>
    </source>
</evidence>